<evidence type="ECO:0000313" key="4">
    <source>
        <dbReference type="Proteomes" id="UP000054988"/>
    </source>
</evidence>
<sequence>MEWDWNSPDVERHFRDVQIHGLMEVFGVSILFWDHVITFDLELQHIWTHFKSRSSLLFIAFRYFTLLSSISKIALTDFDSWTIDLQPIQSLPTSYPFHFAIGSLLYVSSRLPRASHLNGRPKVLLTLRLYALYASDKRVLILFAATASLGCGLAGYALSGQEQIQFPIEYGCYTGNSRNTSVRIVGIWMVLFAYDTIVFLMTAYRTYRYWRMDRTERENLLSLMFRDGASYFGVMALANMANILTFLLCGPFMSGGLSTFASCISAAMLCRLMLNLHETAHADDTIGRIRTEFMQTWRVRTMARTMDADIELHDL</sequence>
<feature type="domain" description="DUF6533" evidence="2">
    <location>
        <begin position="28"/>
        <end position="67"/>
    </location>
</feature>
<feature type="transmembrane region" description="Helical" evidence="1">
    <location>
        <begin position="185"/>
        <end position="207"/>
    </location>
</feature>
<feature type="transmembrane region" description="Helical" evidence="1">
    <location>
        <begin position="139"/>
        <end position="158"/>
    </location>
</feature>
<dbReference type="EMBL" id="LATX01002469">
    <property type="protein sequence ID" value="KTB28550.1"/>
    <property type="molecule type" value="Genomic_DNA"/>
</dbReference>
<gene>
    <name evidence="3" type="ORF">WG66_18753</name>
</gene>
<dbReference type="AlphaFoldDB" id="A0A0W0EWW4"/>
<comment type="caution">
    <text evidence="3">The sequence shown here is derived from an EMBL/GenBank/DDBJ whole genome shotgun (WGS) entry which is preliminary data.</text>
</comment>
<evidence type="ECO:0000259" key="2">
    <source>
        <dbReference type="Pfam" id="PF20151"/>
    </source>
</evidence>
<evidence type="ECO:0000313" key="3">
    <source>
        <dbReference type="EMBL" id="KTB28550.1"/>
    </source>
</evidence>
<accession>A0A0W0EWW4</accession>
<keyword evidence="1" id="KW-1133">Transmembrane helix</keyword>
<dbReference type="Pfam" id="PF20151">
    <property type="entry name" value="DUF6533"/>
    <property type="match status" value="1"/>
</dbReference>
<dbReference type="Proteomes" id="UP000054988">
    <property type="component" value="Unassembled WGS sequence"/>
</dbReference>
<keyword evidence="1" id="KW-0472">Membrane</keyword>
<name>A0A0W0EWW4_MONRR</name>
<reference evidence="3 4" key="1">
    <citation type="submission" date="2015-12" db="EMBL/GenBank/DDBJ databases">
        <title>Draft genome sequence of Moniliophthora roreri, the causal agent of frosty pod rot of cacao.</title>
        <authorList>
            <person name="Aime M.C."/>
            <person name="Diaz-Valderrama J.R."/>
            <person name="Kijpornyongpan T."/>
            <person name="Phillips-Mora W."/>
        </authorList>
    </citation>
    <scope>NUCLEOTIDE SEQUENCE [LARGE SCALE GENOMIC DNA]</scope>
    <source>
        <strain evidence="3 4">MCA 2952</strain>
    </source>
</reference>
<dbReference type="InterPro" id="IPR045340">
    <property type="entry name" value="DUF6533"/>
</dbReference>
<feature type="transmembrane region" description="Helical" evidence="1">
    <location>
        <begin position="228"/>
        <end position="248"/>
    </location>
</feature>
<proteinExistence type="predicted"/>
<keyword evidence="1" id="KW-0812">Transmembrane</keyword>
<evidence type="ECO:0000256" key="1">
    <source>
        <dbReference type="SAM" id="Phobius"/>
    </source>
</evidence>
<organism evidence="3 4">
    <name type="scientific">Moniliophthora roreri</name>
    <name type="common">Frosty pod rot fungus</name>
    <name type="synonym">Monilia roreri</name>
    <dbReference type="NCBI Taxonomy" id="221103"/>
    <lineage>
        <taxon>Eukaryota</taxon>
        <taxon>Fungi</taxon>
        <taxon>Dikarya</taxon>
        <taxon>Basidiomycota</taxon>
        <taxon>Agaricomycotina</taxon>
        <taxon>Agaricomycetes</taxon>
        <taxon>Agaricomycetidae</taxon>
        <taxon>Agaricales</taxon>
        <taxon>Marasmiineae</taxon>
        <taxon>Marasmiaceae</taxon>
        <taxon>Moniliophthora</taxon>
    </lineage>
</organism>
<protein>
    <recommendedName>
        <fullName evidence="2">DUF6533 domain-containing protein</fullName>
    </recommendedName>
</protein>